<dbReference type="Proteomes" id="UP001183390">
    <property type="component" value="Unassembled WGS sequence"/>
</dbReference>
<dbReference type="InterPro" id="IPR014729">
    <property type="entry name" value="Rossmann-like_a/b/a_fold"/>
</dbReference>
<accession>A0ABU2M422</accession>
<protein>
    <submittedName>
        <fullName evidence="2">Asparagine synthase-related protein</fullName>
    </submittedName>
</protein>
<comment type="caution">
    <text evidence="2">The sequence shown here is derived from an EMBL/GenBank/DDBJ whole genome shotgun (WGS) entry which is preliminary data.</text>
</comment>
<sequence length="525" mass="57901">MLRLQLTPYSENPTWHWSGACYGTLDQRSTVEPFDHPMVEHLAATDGRRTLLVVRERVADRPACDPGVRALTPAEYDQALGAVTGWPTDFVLVEAEPGLPLRVTAGPARTTPLYLASDDTTLIGSWDMADLRGHATGINPKEAARLLIYRPRYSAETLYRGVHRLTERAVAHFGGSLWITYPEPALHRTPRELAPNADVLDAFITTMDTAMDRRPWAHDTTLFHLTGGFDSGTVATRAAERHPGRFPTATLLIGGPGREQQIRRRAEMRSRVAFAEPDLVVDAMRHLPLSPDCPWVNGLVVSPYEEPLHVPFVEMARMVAAAEAHTVVTGLGGDEMVALTQDEAPHKGLGEITDAQILPWVGPRARGVLEFSDDGIAPPALINSMTLLSLETTAPVLLRHGLWPVHPFADPGMVVLGEQLPYAWREFKQLQRRRLRALGMSEDVVHPVERESFAEVIAASLTTHAPKLFARMLAEGSPLFEEGLVDPDGLRRSAARLDPATYSEEQDAKILEVLSLHLSVTAFLY</sequence>
<organism evidence="2 3">
    <name type="scientific">Nocardiopsis lambiniae</name>
    <dbReference type="NCBI Taxonomy" id="3075539"/>
    <lineage>
        <taxon>Bacteria</taxon>
        <taxon>Bacillati</taxon>
        <taxon>Actinomycetota</taxon>
        <taxon>Actinomycetes</taxon>
        <taxon>Streptosporangiales</taxon>
        <taxon>Nocardiopsidaceae</taxon>
        <taxon>Nocardiopsis</taxon>
    </lineage>
</organism>
<gene>
    <name evidence="2" type="ORF">RM479_01395</name>
</gene>
<evidence type="ECO:0000259" key="1">
    <source>
        <dbReference type="Pfam" id="PF00733"/>
    </source>
</evidence>
<proteinExistence type="predicted"/>
<name>A0ABU2M422_9ACTN</name>
<evidence type="ECO:0000313" key="2">
    <source>
        <dbReference type="EMBL" id="MDT0327056.1"/>
    </source>
</evidence>
<dbReference type="SUPFAM" id="SSF52402">
    <property type="entry name" value="Adenine nucleotide alpha hydrolases-like"/>
    <property type="match status" value="1"/>
</dbReference>
<evidence type="ECO:0000313" key="3">
    <source>
        <dbReference type="Proteomes" id="UP001183390"/>
    </source>
</evidence>
<dbReference type="Pfam" id="PF00733">
    <property type="entry name" value="Asn_synthase"/>
    <property type="match status" value="1"/>
</dbReference>
<dbReference type="Gene3D" id="3.40.50.620">
    <property type="entry name" value="HUPs"/>
    <property type="match status" value="1"/>
</dbReference>
<dbReference type="EMBL" id="JAVREP010000001">
    <property type="protein sequence ID" value="MDT0327056.1"/>
    <property type="molecule type" value="Genomic_DNA"/>
</dbReference>
<dbReference type="InterPro" id="IPR001962">
    <property type="entry name" value="Asn_synthase"/>
</dbReference>
<keyword evidence="3" id="KW-1185">Reference proteome</keyword>
<dbReference type="RefSeq" id="WP_311509852.1">
    <property type="nucleotide sequence ID" value="NZ_JAVREP010000001.1"/>
</dbReference>
<reference evidence="3" key="1">
    <citation type="submission" date="2023-07" db="EMBL/GenBank/DDBJ databases">
        <title>30 novel species of actinomycetes from the DSMZ collection.</title>
        <authorList>
            <person name="Nouioui I."/>
        </authorList>
    </citation>
    <scope>NUCLEOTIDE SEQUENCE [LARGE SCALE GENOMIC DNA]</scope>
    <source>
        <strain evidence="3">DSM 44743</strain>
    </source>
</reference>
<feature type="domain" description="Asparagine synthetase" evidence="1">
    <location>
        <begin position="209"/>
        <end position="337"/>
    </location>
</feature>